<evidence type="ECO:0000313" key="2">
    <source>
        <dbReference type="WBParaSite" id="DME_0000427601-mRNA-1"/>
    </source>
</evidence>
<dbReference type="AlphaFoldDB" id="A0A0N4UAT0"/>
<sequence>LHSRQSSGMSLTRRDEHSSKKKLIKLVISHLNNYNKIHVFLINLDEEMTAAEKLIRYNIDKARINDDRISWLLKFNDYHLEMRRMLNELSSTIYNDLERVLTLRFRGCIGIEPKKGTIDHLRQMKLGMERADKLILRELQA</sequence>
<reference evidence="2" key="1">
    <citation type="submission" date="2017-02" db="UniProtKB">
        <authorList>
            <consortium name="WormBaseParasite"/>
        </authorList>
    </citation>
    <scope>IDENTIFICATION</scope>
</reference>
<accession>A0A0N4UAT0</accession>
<dbReference type="WBParaSite" id="DME_0000427601-mRNA-1">
    <property type="protein sequence ID" value="DME_0000427601-mRNA-1"/>
    <property type="gene ID" value="DME_0000427601"/>
</dbReference>
<protein>
    <submittedName>
        <fullName evidence="2">DUF4455 domain-containing protein</fullName>
    </submittedName>
</protein>
<proteinExistence type="predicted"/>
<evidence type="ECO:0000313" key="1">
    <source>
        <dbReference type="Proteomes" id="UP000038040"/>
    </source>
</evidence>
<name>A0A0N4UAT0_DRAME</name>
<dbReference type="Proteomes" id="UP000038040">
    <property type="component" value="Unplaced"/>
</dbReference>
<organism evidence="1 2">
    <name type="scientific">Dracunculus medinensis</name>
    <name type="common">Guinea worm</name>
    <dbReference type="NCBI Taxonomy" id="318479"/>
    <lineage>
        <taxon>Eukaryota</taxon>
        <taxon>Metazoa</taxon>
        <taxon>Ecdysozoa</taxon>
        <taxon>Nematoda</taxon>
        <taxon>Chromadorea</taxon>
        <taxon>Rhabditida</taxon>
        <taxon>Spirurina</taxon>
        <taxon>Dracunculoidea</taxon>
        <taxon>Dracunculidae</taxon>
        <taxon>Dracunculus</taxon>
    </lineage>
</organism>